<evidence type="ECO:0000313" key="2">
    <source>
        <dbReference type="Proteomes" id="UP000324897"/>
    </source>
</evidence>
<organism evidence="1 2">
    <name type="scientific">Eragrostis curvula</name>
    <name type="common">weeping love grass</name>
    <dbReference type="NCBI Taxonomy" id="38414"/>
    <lineage>
        <taxon>Eukaryota</taxon>
        <taxon>Viridiplantae</taxon>
        <taxon>Streptophyta</taxon>
        <taxon>Embryophyta</taxon>
        <taxon>Tracheophyta</taxon>
        <taxon>Spermatophyta</taxon>
        <taxon>Magnoliopsida</taxon>
        <taxon>Liliopsida</taxon>
        <taxon>Poales</taxon>
        <taxon>Poaceae</taxon>
        <taxon>PACMAD clade</taxon>
        <taxon>Chloridoideae</taxon>
        <taxon>Eragrostideae</taxon>
        <taxon>Eragrostidinae</taxon>
        <taxon>Eragrostis</taxon>
    </lineage>
</organism>
<keyword evidence="2" id="KW-1185">Reference proteome</keyword>
<evidence type="ECO:0000313" key="1">
    <source>
        <dbReference type="EMBL" id="TVU31375.1"/>
    </source>
</evidence>
<comment type="caution">
    <text evidence="1">The sequence shown here is derived from an EMBL/GenBank/DDBJ whole genome shotgun (WGS) entry which is preliminary data.</text>
</comment>
<reference evidence="1 2" key="1">
    <citation type="journal article" date="2019" name="Sci. Rep.">
        <title>A high-quality genome of Eragrostis curvula grass provides insights into Poaceae evolution and supports new strategies to enhance forage quality.</title>
        <authorList>
            <person name="Carballo J."/>
            <person name="Santos B.A.C.M."/>
            <person name="Zappacosta D."/>
            <person name="Garbus I."/>
            <person name="Selva J.P."/>
            <person name="Gallo C.A."/>
            <person name="Diaz A."/>
            <person name="Albertini E."/>
            <person name="Caccamo M."/>
            <person name="Echenique V."/>
        </authorList>
    </citation>
    <scope>NUCLEOTIDE SEQUENCE [LARGE SCALE GENOMIC DNA]</scope>
    <source>
        <strain evidence="2">cv. Victoria</strain>
        <tissue evidence="1">Leaf</tissue>
    </source>
</reference>
<dbReference type="EMBL" id="RWGY01000011">
    <property type="protein sequence ID" value="TVU31375.1"/>
    <property type="molecule type" value="Genomic_DNA"/>
</dbReference>
<accession>A0A5J9V602</accession>
<gene>
    <name evidence="1" type="ORF">EJB05_23058</name>
</gene>
<sequence>MREVELVAAAAAYAEVTLRVIGRLRPLFLAPTRCGVVDPLFPGSDAMQSGSVSGGGQGIVLCGCAAARSRKSEAALCLRVLGRVLLCAAAGHTARGRGCAAQREVAGMAVAAEGNTRGPDNLATQASSSSFGHSPSMKLFKIHVLLASARAIYSSDCMSCVVQGTELTRLLTLLGTRVGEWDLGSSKH</sequence>
<name>A0A5J9V602_9POAL</name>
<protein>
    <submittedName>
        <fullName evidence="1">Uncharacterized protein</fullName>
    </submittedName>
</protein>
<dbReference type="AlphaFoldDB" id="A0A5J9V602"/>
<proteinExistence type="predicted"/>
<dbReference type="Proteomes" id="UP000324897">
    <property type="component" value="Chromosome 1"/>
</dbReference>
<dbReference type="Gramene" id="TVU31375">
    <property type="protein sequence ID" value="TVU31375"/>
    <property type="gene ID" value="EJB05_23058"/>
</dbReference>